<comment type="similarity">
    <text evidence="1 3">Belongs to the short-chain dehydrogenases/reductases (SDR) family.</text>
</comment>
<dbReference type="SUPFAM" id="SSF51735">
    <property type="entry name" value="NAD(P)-binding Rossmann-fold domains"/>
    <property type="match status" value="1"/>
</dbReference>
<dbReference type="GO" id="GO:0016491">
    <property type="term" value="F:oxidoreductase activity"/>
    <property type="evidence" value="ECO:0007669"/>
    <property type="project" value="UniProtKB-KW"/>
</dbReference>
<dbReference type="InterPro" id="IPR020904">
    <property type="entry name" value="Sc_DH/Rdtase_CS"/>
</dbReference>
<dbReference type="InterPro" id="IPR002347">
    <property type="entry name" value="SDR_fam"/>
</dbReference>
<keyword evidence="6" id="KW-1185">Reference proteome</keyword>
<evidence type="ECO:0000313" key="6">
    <source>
        <dbReference type="Proteomes" id="UP000261284"/>
    </source>
</evidence>
<evidence type="ECO:0000256" key="2">
    <source>
        <dbReference type="ARBA" id="ARBA00023002"/>
    </source>
</evidence>
<dbReference type="OrthoDB" id="9810734at2"/>
<protein>
    <submittedName>
        <fullName evidence="5">SDR family NAD(P)-dependent oxidoreductase</fullName>
    </submittedName>
</protein>
<comment type="caution">
    <text evidence="5">The sequence shown here is derived from an EMBL/GenBank/DDBJ whole genome shotgun (WGS) entry which is preliminary data.</text>
</comment>
<proteinExistence type="inferred from homology"/>
<dbReference type="Pfam" id="PF00106">
    <property type="entry name" value="adh_short"/>
    <property type="match status" value="1"/>
</dbReference>
<dbReference type="AlphaFoldDB" id="A0A3E1NFN6"/>
<evidence type="ECO:0000259" key="4">
    <source>
        <dbReference type="SMART" id="SM00822"/>
    </source>
</evidence>
<dbReference type="InterPro" id="IPR057326">
    <property type="entry name" value="KR_dom"/>
</dbReference>
<dbReference type="PANTHER" id="PTHR44196">
    <property type="entry name" value="DEHYDROGENASE/REDUCTASE SDR FAMILY MEMBER 7B"/>
    <property type="match status" value="1"/>
</dbReference>
<organism evidence="5 6">
    <name type="scientific">Deminuibacter soli</name>
    <dbReference type="NCBI Taxonomy" id="2291815"/>
    <lineage>
        <taxon>Bacteria</taxon>
        <taxon>Pseudomonadati</taxon>
        <taxon>Bacteroidota</taxon>
        <taxon>Chitinophagia</taxon>
        <taxon>Chitinophagales</taxon>
        <taxon>Chitinophagaceae</taxon>
        <taxon>Deminuibacter</taxon>
    </lineage>
</organism>
<dbReference type="Proteomes" id="UP000261284">
    <property type="component" value="Unassembled WGS sequence"/>
</dbReference>
<dbReference type="InterPro" id="IPR036291">
    <property type="entry name" value="NAD(P)-bd_dom_sf"/>
</dbReference>
<dbReference type="GO" id="GO:0016020">
    <property type="term" value="C:membrane"/>
    <property type="evidence" value="ECO:0007669"/>
    <property type="project" value="TreeGrafter"/>
</dbReference>
<sequence>MNIINKTVLITGGGSGIGFQTAKLLSEKGNTVIITGRNEQTLQSAVKRLQHTSYIVCDITSEKDLQRLADTIATQHQSLDVLINNAGSAYKYDLLNDTDVAAKATQEIGTNYIAAIGLTHALLPLLRKAPEAAIVNVTSIVAFVPSASIPTYSASKAALHFYSQTLRHVLAADTNVKVFELMPPLVNTDFSKEIGGANGIPPEAVAQALWEGFATNNYEIHVGDTANIRQLFFAAPDEAFKAMNQA</sequence>
<reference evidence="5 6" key="1">
    <citation type="submission" date="2018-08" db="EMBL/GenBank/DDBJ databases">
        <title>Chitinophagaceae sp. K23C18032701, a novel bacterium isolated from forest soil.</title>
        <authorList>
            <person name="Wang C."/>
        </authorList>
    </citation>
    <scope>NUCLEOTIDE SEQUENCE [LARGE SCALE GENOMIC DNA]</scope>
    <source>
        <strain evidence="5 6">K23C18032701</strain>
    </source>
</reference>
<dbReference type="PROSITE" id="PS00061">
    <property type="entry name" value="ADH_SHORT"/>
    <property type="match status" value="1"/>
</dbReference>
<evidence type="ECO:0000256" key="3">
    <source>
        <dbReference type="RuleBase" id="RU000363"/>
    </source>
</evidence>
<keyword evidence="2" id="KW-0560">Oxidoreductase</keyword>
<evidence type="ECO:0000313" key="5">
    <source>
        <dbReference type="EMBL" id="RFM26786.1"/>
    </source>
</evidence>
<dbReference type="PRINTS" id="PR00081">
    <property type="entry name" value="GDHRDH"/>
</dbReference>
<name>A0A3E1NFN6_9BACT</name>
<dbReference type="SMART" id="SM00822">
    <property type="entry name" value="PKS_KR"/>
    <property type="match status" value="1"/>
</dbReference>
<feature type="domain" description="Ketoreductase" evidence="4">
    <location>
        <begin position="6"/>
        <end position="189"/>
    </location>
</feature>
<evidence type="ECO:0000256" key="1">
    <source>
        <dbReference type="ARBA" id="ARBA00006484"/>
    </source>
</evidence>
<dbReference type="PRINTS" id="PR00080">
    <property type="entry name" value="SDRFAMILY"/>
</dbReference>
<accession>A0A3E1NFN6</accession>
<dbReference type="RefSeq" id="WP_116848570.1">
    <property type="nucleotide sequence ID" value="NZ_QTJU01000007.1"/>
</dbReference>
<dbReference type="EMBL" id="QTJU01000007">
    <property type="protein sequence ID" value="RFM26786.1"/>
    <property type="molecule type" value="Genomic_DNA"/>
</dbReference>
<dbReference type="Gene3D" id="3.40.50.720">
    <property type="entry name" value="NAD(P)-binding Rossmann-like Domain"/>
    <property type="match status" value="1"/>
</dbReference>
<gene>
    <name evidence="5" type="ORF">DXN05_17500</name>
</gene>
<dbReference type="PANTHER" id="PTHR44196:SF1">
    <property type="entry name" value="DEHYDROGENASE_REDUCTASE SDR FAMILY MEMBER 7B"/>
    <property type="match status" value="1"/>
</dbReference>